<proteinExistence type="predicted"/>
<evidence type="ECO:0000313" key="2">
    <source>
        <dbReference type="Proteomes" id="UP001162164"/>
    </source>
</evidence>
<evidence type="ECO:0000313" key="1">
    <source>
        <dbReference type="EMBL" id="KAJ8974862.1"/>
    </source>
</evidence>
<name>A0ABQ9JAB1_9CUCU</name>
<reference evidence="1" key="1">
    <citation type="journal article" date="2023" name="Insect Mol. Biol.">
        <title>Genome sequencing provides insights into the evolution of gene families encoding plant cell wall-degrading enzymes in longhorned beetles.</title>
        <authorList>
            <person name="Shin N.R."/>
            <person name="Okamura Y."/>
            <person name="Kirsch R."/>
            <person name="Pauchet Y."/>
        </authorList>
    </citation>
    <scope>NUCLEOTIDE SEQUENCE</scope>
    <source>
        <strain evidence="1">MMC_N1</strain>
    </source>
</reference>
<organism evidence="1 2">
    <name type="scientific">Molorchus minor</name>
    <dbReference type="NCBI Taxonomy" id="1323400"/>
    <lineage>
        <taxon>Eukaryota</taxon>
        <taxon>Metazoa</taxon>
        <taxon>Ecdysozoa</taxon>
        <taxon>Arthropoda</taxon>
        <taxon>Hexapoda</taxon>
        <taxon>Insecta</taxon>
        <taxon>Pterygota</taxon>
        <taxon>Neoptera</taxon>
        <taxon>Endopterygota</taxon>
        <taxon>Coleoptera</taxon>
        <taxon>Polyphaga</taxon>
        <taxon>Cucujiformia</taxon>
        <taxon>Chrysomeloidea</taxon>
        <taxon>Cerambycidae</taxon>
        <taxon>Lamiinae</taxon>
        <taxon>Monochamini</taxon>
        <taxon>Molorchus</taxon>
    </lineage>
</organism>
<dbReference type="Proteomes" id="UP001162164">
    <property type="component" value="Unassembled WGS sequence"/>
</dbReference>
<sequence length="166" mass="19750">MDFRNEMEQLMNTVKYLKDLVDRREKTWEHYTERENRLHSIAANLTQENRALKEFIKCKQLNLDEVQFDEPTTDISVPPNKEISLLKKIIVKLEKKIRVPKLYNLEWSRRRSRKLKRSPLNLKSLVGIQNTFAISTIQPLRVCVVIIVYKERCEMAPQVQNGRNVQ</sequence>
<gene>
    <name evidence="1" type="ORF">NQ317_001960</name>
</gene>
<accession>A0ABQ9JAB1</accession>
<keyword evidence="2" id="KW-1185">Reference proteome</keyword>
<dbReference type="EMBL" id="JAPWTJ010000918">
    <property type="protein sequence ID" value="KAJ8974862.1"/>
    <property type="molecule type" value="Genomic_DNA"/>
</dbReference>
<protein>
    <submittedName>
        <fullName evidence="1">Uncharacterized protein</fullName>
    </submittedName>
</protein>
<comment type="caution">
    <text evidence="1">The sequence shown here is derived from an EMBL/GenBank/DDBJ whole genome shotgun (WGS) entry which is preliminary data.</text>
</comment>